<keyword evidence="5 6" id="KW-0472">Membrane</keyword>
<protein>
    <submittedName>
        <fullName evidence="8">PspC domain-containing protein</fullName>
    </submittedName>
</protein>
<feature type="domain" description="Phage shock protein PspC N-terminal" evidence="7">
    <location>
        <begin position="3"/>
        <end position="59"/>
    </location>
</feature>
<organism evidence="8 9">
    <name type="scientific">Halobacillus trueperi</name>
    <dbReference type="NCBI Taxonomy" id="156205"/>
    <lineage>
        <taxon>Bacteria</taxon>
        <taxon>Bacillati</taxon>
        <taxon>Bacillota</taxon>
        <taxon>Bacilli</taxon>
        <taxon>Bacillales</taxon>
        <taxon>Bacillaceae</taxon>
        <taxon>Halobacillus</taxon>
    </lineage>
</organism>
<dbReference type="AlphaFoldDB" id="A0A3E0JDD4"/>
<evidence type="ECO:0000313" key="9">
    <source>
        <dbReference type="Proteomes" id="UP000256305"/>
    </source>
</evidence>
<sequence>MVKLYRSTNDSQLSGVLGGLSEIFNIDVSILRIIVVVSGFFTGGLTWLIYIVAAIVMPTDRQVRK</sequence>
<dbReference type="PANTHER" id="PTHR33885:SF3">
    <property type="entry name" value="PHAGE SHOCK PROTEIN C"/>
    <property type="match status" value="1"/>
</dbReference>
<keyword evidence="4 6" id="KW-1133">Transmembrane helix</keyword>
<evidence type="ECO:0000256" key="5">
    <source>
        <dbReference type="ARBA" id="ARBA00023136"/>
    </source>
</evidence>
<evidence type="ECO:0000256" key="2">
    <source>
        <dbReference type="ARBA" id="ARBA00022475"/>
    </source>
</evidence>
<comment type="subcellular location">
    <subcellularLocation>
        <location evidence="1">Cell membrane</location>
        <topology evidence="1">Single-pass membrane protein</topology>
    </subcellularLocation>
</comment>
<evidence type="ECO:0000256" key="4">
    <source>
        <dbReference type="ARBA" id="ARBA00022989"/>
    </source>
</evidence>
<reference evidence="8 9" key="1">
    <citation type="submission" date="2018-08" db="EMBL/GenBank/DDBJ databases">
        <title>Genome sequence of Halobacillus trueperi KCTC 3686.</title>
        <authorList>
            <person name="Cho K.H."/>
            <person name="Kwak M.-J."/>
            <person name="Kim B.-Y."/>
            <person name="Chun J."/>
        </authorList>
    </citation>
    <scope>NUCLEOTIDE SEQUENCE [LARGE SCALE GENOMIC DNA]</scope>
    <source>
        <strain evidence="8 9">KCTC 3686</strain>
    </source>
</reference>
<name>A0A3E0JDD4_9BACI</name>
<accession>A0A3E0JDD4</accession>
<evidence type="ECO:0000313" key="8">
    <source>
        <dbReference type="EMBL" id="REJ10931.1"/>
    </source>
</evidence>
<dbReference type="InterPro" id="IPR007168">
    <property type="entry name" value="Phageshock_PspC_N"/>
</dbReference>
<gene>
    <name evidence="8" type="ORF">DYE48_00565</name>
</gene>
<dbReference type="GO" id="GO:0005886">
    <property type="term" value="C:plasma membrane"/>
    <property type="evidence" value="ECO:0007669"/>
    <property type="project" value="UniProtKB-SubCell"/>
</dbReference>
<dbReference type="EMBL" id="QUAE01000001">
    <property type="protein sequence ID" value="REJ10931.1"/>
    <property type="molecule type" value="Genomic_DNA"/>
</dbReference>
<keyword evidence="3 6" id="KW-0812">Transmembrane</keyword>
<evidence type="ECO:0000259" key="7">
    <source>
        <dbReference type="Pfam" id="PF04024"/>
    </source>
</evidence>
<proteinExistence type="predicted"/>
<evidence type="ECO:0000256" key="6">
    <source>
        <dbReference type="SAM" id="Phobius"/>
    </source>
</evidence>
<keyword evidence="2" id="KW-1003">Cell membrane</keyword>
<dbReference type="InterPro" id="IPR052027">
    <property type="entry name" value="PspC"/>
</dbReference>
<dbReference type="PANTHER" id="PTHR33885">
    <property type="entry name" value="PHAGE SHOCK PROTEIN C"/>
    <property type="match status" value="1"/>
</dbReference>
<feature type="transmembrane region" description="Helical" evidence="6">
    <location>
        <begin position="30"/>
        <end position="56"/>
    </location>
</feature>
<dbReference type="Pfam" id="PF04024">
    <property type="entry name" value="PspC"/>
    <property type="match status" value="1"/>
</dbReference>
<dbReference type="Proteomes" id="UP000256305">
    <property type="component" value="Unassembled WGS sequence"/>
</dbReference>
<keyword evidence="9" id="KW-1185">Reference proteome</keyword>
<dbReference type="RefSeq" id="WP_115821923.1">
    <property type="nucleotide sequence ID" value="NZ_QUAE01000001.1"/>
</dbReference>
<evidence type="ECO:0000256" key="1">
    <source>
        <dbReference type="ARBA" id="ARBA00004162"/>
    </source>
</evidence>
<comment type="caution">
    <text evidence="8">The sequence shown here is derived from an EMBL/GenBank/DDBJ whole genome shotgun (WGS) entry which is preliminary data.</text>
</comment>
<evidence type="ECO:0000256" key="3">
    <source>
        <dbReference type="ARBA" id="ARBA00022692"/>
    </source>
</evidence>